<evidence type="ECO:0000313" key="12">
    <source>
        <dbReference type="EMBL" id="QZA76399.1"/>
    </source>
</evidence>
<keyword evidence="5 11" id="KW-0547">Nucleotide-binding</keyword>
<evidence type="ECO:0000313" key="13">
    <source>
        <dbReference type="Proteomes" id="UP000825679"/>
    </source>
</evidence>
<keyword evidence="1 11" id="KW-0813">Transport</keyword>
<evidence type="ECO:0000256" key="11">
    <source>
        <dbReference type="HAMAP-Rule" id="MF_00276"/>
    </source>
</evidence>
<comment type="subunit">
    <text evidence="11">The system is composed of three essential subunits: KdpA, KdpB and KdpC.</text>
</comment>
<comment type="similarity">
    <text evidence="11">Belongs to the KdpC family.</text>
</comment>
<keyword evidence="8 11" id="KW-1133">Transmembrane helix</keyword>
<keyword evidence="10 11" id="KW-0472">Membrane</keyword>
<sequence>MLQQLRPALVIFTALTLITGVAYPLAVTGIAKVFFPQQAAGSLIEQNGKVVGSSLIGQSFSDTKYFWSRPSATGPMAYNGSASSGSNLGPTNPVLLKAVSDRVAAMKAAHPAQSNPVPLDLVTTSASGLDPHISPAAASYQLERVANARKLSPTQVAQLVSEHTAGKQWGILGEPVVNVLELNLALDRLPAAK</sequence>
<protein>
    <recommendedName>
        <fullName evidence="11">Potassium-transporting ATPase KdpC subunit</fullName>
    </recommendedName>
    <alternativeName>
        <fullName evidence="11">ATP phosphohydrolase [potassium-transporting] C chain</fullName>
    </alternativeName>
    <alternativeName>
        <fullName evidence="11">Potassium-binding and translocating subunit C</fullName>
    </alternativeName>
    <alternativeName>
        <fullName evidence="11">Potassium-translocating ATPase C chain</fullName>
    </alternativeName>
</protein>
<dbReference type="NCBIfam" id="TIGR00681">
    <property type="entry name" value="kdpC"/>
    <property type="match status" value="1"/>
</dbReference>
<dbReference type="RefSeq" id="WP_221004807.1">
    <property type="nucleotide sequence ID" value="NZ_CP081150.1"/>
</dbReference>
<dbReference type="InterPro" id="IPR003820">
    <property type="entry name" value="KdpC"/>
</dbReference>
<dbReference type="Pfam" id="PF02669">
    <property type="entry name" value="KdpC"/>
    <property type="match status" value="1"/>
</dbReference>
<dbReference type="EMBL" id="CP081150">
    <property type="protein sequence ID" value="QZA76399.1"/>
    <property type="molecule type" value="Genomic_DNA"/>
</dbReference>
<reference evidence="12 13" key="1">
    <citation type="submission" date="2021-08" db="EMBL/GenBank/DDBJ databases">
        <title>complete genome sequencing of Deefgea sp. D25.</title>
        <authorList>
            <person name="Bae J.-W."/>
            <person name="Gim D.-H."/>
        </authorList>
    </citation>
    <scope>NUCLEOTIDE SEQUENCE [LARGE SCALE GENOMIC DNA]</scope>
    <source>
        <strain evidence="12 13">D25</strain>
    </source>
</reference>
<evidence type="ECO:0000256" key="4">
    <source>
        <dbReference type="ARBA" id="ARBA00022692"/>
    </source>
</evidence>
<keyword evidence="6 11" id="KW-0067">ATP-binding</keyword>
<dbReference type="NCBIfam" id="NF001454">
    <property type="entry name" value="PRK00315.1"/>
    <property type="match status" value="1"/>
</dbReference>
<dbReference type="PIRSF" id="PIRSF001296">
    <property type="entry name" value="K_ATPase_KdpC"/>
    <property type="match status" value="1"/>
</dbReference>
<name>A0ABX8Z660_9NEIS</name>
<evidence type="ECO:0000256" key="6">
    <source>
        <dbReference type="ARBA" id="ARBA00022840"/>
    </source>
</evidence>
<dbReference type="HAMAP" id="MF_00276">
    <property type="entry name" value="KdpC"/>
    <property type="match status" value="1"/>
</dbReference>
<evidence type="ECO:0000256" key="3">
    <source>
        <dbReference type="ARBA" id="ARBA00022538"/>
    </source>
</evidence>
<dbReference type="Proteomes" id="UP000825679">
    <property type="component" value="Chromosome"/>
</dbReference>
<dbReference type="PANTHER" id="PTHR30042">
    <property type="entry name" value="POTASSIUM-TRANSPORTING ATPASE C CHAIN"/>
    <property type="match status" value="1"/>
</dbReference>
<evidence type="ECO:0000256" key="1">
    <source>
        <dbReference type="ARBA" id="ARBA00022448"/>
    </source>
</evidence>
<evidence type="ECO:0000256" key="7">
    <source>
        <dbReference type="ARBA" id="ARBA00022958"/>
    </source>
</evidence>
<comment type="subcellular location">
    <subcellularLocation>
        <location evidence="11">Cell membrane</location>
        <topology evidence="11">Single-pass membrane protein</topology>
    </subcellularLocation>
</comment>
<evidence type="ECO:0000256" key="2">
    <source>
        <dbReference type="ARBA" id="ARBA00022475"/>
    </source>
</evidence>
<dbReference type="PANTHER" id="PTHR30042:SF2">
    <property type="entry name" value="POTASSIUM-TRANSPORTING ATPASE KDPC SUBUNIT"/>
    <property type="match status" value="1"/>
</dbReference>
<keyword evidence="2 11" id="KW-1003">Cell membrane</keyword>
<accession>A0ABX8Z660</accession>
<keyword evidence="3 11" id="KW-0633">Potassium transport</keyword>
<evidence type="ECO:0000256" key="8">
    <source>
        <dbReference type="ARBA" id="ARBA00022989"/>
    </source>
</evidence>
<gene>
    <name evidence="11 12" type="primary">kdpC</name>
    <name evidence="12" type="ORF">K4H28_08540</name>
</gene>
<organism evidence="12 13">
    <name type="scientific">Deefgea tanakiae</name>
    <dbReference type="NCBI Taxonomy" id="2865840"/>
    <lineage>
        <taxon>Bacteria</taxon>
        <taxon>Pseudomonadati</taxon>
        <taxon>Pseudomonadota</taxon>
        <taxon>Betaproteobacteria</taxon>
        <taxon>Neisseriales</taxon>
        <taxon>Chitinibacteraceae</taxon>
        <taxon>Deefgea</taxon>
    </lineage>
</organism>
<keyword evidence="13" id="KW-1185">Reference proteome</keyword>
<evidence type="ECO:0000256" key="10">
    <source>
        <dbReference type="ARBA" id="ARBA00023136"/>
    </source>
</evidence>
<proteinExistence type="inferred from homology"/>
<keyword evidence="7 11" id="KW-0630">Potassium</keyword>
<keyword evidence="9 11" id="KW-0406">Ion transport</keyword>
<comment type="function">
    <text evidence="11">Part of the high-affinity ATP-driven potassium transport (or Kdp) system, which catalyzes the hydrolysis of ATP coupled with the electrogenic transport of potassium into the cytoplasm. This subunit acts as a catalytic chaperone that increases the ATP-binding affinity of the ATP-hydrolyzing subunit KdpB by the formation of a transient KdpB/KdpC/ATP ternary complex.</text>
</comment>
<evidence type="ECO:0000256" key="9">
    <source>
        <dbReference type="ARBA" id="ARBA00023065"/>
    </source>
</evidence>
<evidence type="ECO:0000256" key="5">
    <source>
        <dbReference type="ARBA" id="ARBA00022741"/>
    </source>
</evidence>
<keyword evidence="4 11" id="KW-0812">Transmembrane</keyword>